<evidence type="ECO:0000256" key="1">
    <source>
        <dbReference type="SAM" id="MobiDB-lite"/>
    </source>
</evidence>
<dbReference type="AlphaFoldDB" id="A0A8E2DKW7"/>
<evidence type="ECO:0000313" key="2">
    <source>
        <dbReference type="EMBL" id="OCH86218.1"/>
    </source>
</evidence>
<dbReference type="Proteomes" id="UP000250043">
    <property type="component" value="Unassembled WGS sequence"/>
</dbReference>
<protein>
    <submittedName>
        <fullName evidence="2">Uncharacterized protein</fullName>
    </submittedName>
</protein>
<name>A0A8E2DKW7_9APHY</name>
<feature type="region of interest" description="Disordered" evidence="1">
    <location>
        <begin position="78"/>
        <end position="101"/>
    </location>
</feature>
<evidence type="ECO:0000313" key="3">
    <source>
        <dbReference type="Proteomes" id="UP000250043"/>
    </source>
</evidence>
<gene>
    <name evidence="2" type="ORF">OBBRIDRAFT_250810</name>
</gene>
<dbReference type="EMBL" id="KV722538">
    <property type="protein sequence ID" value="OCH86218.1"/>
    <property type="molecule type" value="Genomic_DNA"/>
</dbReference>
<proteinExistence type="predicted"/>
<reference evidence="2 3" key="1">
    <citation type="submission" date="2016-07" db="EMBL/GenBank/DDBJ databases">
        <title>Draft genome of the white-rot fungus Obba rivulosa 3A-2.</title>
        <authorList>
            <consortium name="DOE Joint Genome Institute"/>
            <person name="Miettinen O."/>
            <person name="Riley R."/>
            <person name="Acob R."/>
            <person name="Barry K."/>
            <person name="Cullen D."/>
            <person name="De Vries R."/>
            <person name="Hainaut M."/>
            <person name="Hatakka A."/>
            <person name="Henrissat B."/>
            <person name="Hilden K."/>
            <person name="Kuo R."/>
            <person name="Labutti K."/>
            <person name="Lipzen A."/>
            <person name="Makela M.R."/>
            <person name="Sandor L."/>
            <person name="Spatafora J.W."/>
            <person name="Grigoriev I.V."/>
            <person name="Hibbett D.S."/>
        </authorList>
    </citation>
    <scope>NUCLEOTIDE SEQUENCE [LARGE SCALE GENOMIC DNA]</scope>
    <source>
        <strain evidence="2 3">3A-2</strain>
    </source>
</reference>
<accession>A0A8E2DKW7</accession>
<sequence>MATEPEIKQLEKVYAREAQFEQQAIDRAVKEVNRAQKAHAKAVKEVEKAERNAHKSAQQTQKASKFLEKQKDKYEKVVKHGGHVEGKLKKKQEEEVRSTQEIKQMHTALDELLSTNYLNAKDRTGRLQGVHAADGK</sequence>
<feature type="region of interest" description="Disordered" evidence="1">
    <location>
        <begin position="49"/>
        <end position="68"/>
    </location>
</feature>
<organism evidence="2 3">
    <name type="scientific">Obba rivulosa</name>
    <dbReference type="NCBI Taxonomy" id="1052685"/>
    <lineage>
        <taxon>Eukaryota</taxon>
        <taxon>Fungi</taxon>
        <taxon>Dikarya</taxon>
        <taxon>Basidiomycota</taxon>
        <taxon>Agaricomycotina</taxon>
        <taxon>Agaricomycetes</taxon>
        <taxon>Polyporales</taxon>
        <taxon>Gelatoporiaceae</taxon>
        <taxon>Obba</taxon>
    </lineage>
</organism>
<keyword evidence="3" id="KW-1185">Reference proteome</keyword>
<dbReference type="OrthoDB" id="10455130at2759"/>